<dbReference type="SMART" id="SM00304">
    <property type="entry name" value="HAMP"/>
    <property type="match status" value="1"/>
</dbReference>
<dbReference type="InterPro" id="IPR029787">
    <property type="entry name" value="Nucleotide_cyclase"/>
</dbReference>
<dbReference type="Gene3D" id="6.10.340.10">
    <property type="match status" value="1"/>
</dbReference>
<dbReference type="Pfam" id="PF00563">
    <property type="entry name" value="EAL"/>
    <property type="match status" value="1"/>
</dbReference>
<dbReference type="Gene3D" id="3.20.20.450">
    <property type="entry name" value="EAL domain"/>
    <property type="match status" value="1"/>
</dbReference>
<dbReference type="OrthoDB" id="9813903at2"/>
<name>A0A2R5FEV6_9PROT</name>
<protein>
    <recommendedName>
        <fullName evidence="8">Diguanylate cyclase</fullName>
    </recommendedName>
</protein>
<feature type="transmembrane region" description="Helical" evidence="2">
    <location>
        <begin position="20"/>
        <end position="40"/>
    </location>
</feature>
<evidence type="ECO:0000259" key="4">
    <source>
        <dbReference type="PROSITE" id="PS50885"/>
    </source>
</evidence>
<evidence type="ECO:0000259" key="5">
    <source>
        <dbReference type="PROSITE" id="PS50887"/>
    </source>
</evidence>
<dbReference type="InterPro" id="IPR052155">
    <property type="entry name" value="Biofilm_reg_signaling"/>
</dbReference>
<reference evidence="6 7" key="1">
    <citation type="journal article" date="2018" name="Environ. Microbiol.">
        <title>Isolation and genomic characterization of Novimethylophilus kurashikiensis gen. nov. sp. nov., a new lanthanide-dependent methylotrophic species of Methylophilaceae.</title>
        <authorList>
            <person name="Lv H."/>
            <person name="Sahin N."/>
            <person name="Tani A."/>
        </authorList>
    </citation>
    <scope>NUCLEOTIDE SEQUENCE [LARGE SCALE GENOMIC DNA]</scope>
    <source>
        <strain evidence="6 7">La2-4</strain>
    </source>
</reference>
<dbReference type="InterPro" id="IPR035919">
    <property type="entry name" value="EAL_sf"/>
</dbReference>
<dbReference type="AlphaFoldDB" id="A0A2R5FEV6"/>
<dbReference type="GO" id="GO:0016020">
    <property type="term" value="C:membrane"/>
    <property type="evidence" value="ECO:0007669"/>
    <property type="project" value="InterPro"/>
</dbReference>
<dbReference type="PANTHER" id="PTHR44757:SF2">
    <property type="entry name" value="BIOFILM ARCHITECTURE MAINTENANCE PROTEIN MBAA"/>
    <property type="match status" value="1"/>
</dbReference>
<feature type="transmembrane region" description="Helical" evidence="2">
    <location>
        <begin position="157"/>
        <end position="177"/>
    </location>
</feature>
<dbReference type="Gene3D" id="3.30.70.270">
    <property type="match status" value="1"/>
</dbReference>
<dbReference type="PANTHER" id="PTHR44757">
    <property type="entry name" value="DIGUANYLATE CYCLASE DGCP"/>
    <property type="match status" value="1"/>
</dbReference>
<dbReference type="FunFam" id="3.20.20.450:FF:000001">
    <property type="entry name" value="Cyclic di-GMP phosphodiesterase yahA"/>
    <property type="match status" value="1"/>
</dbReference>
<dbReference type="Pfam" id="PF00990">
    <property type="entry name" value="GGDEF"/>
    <property type="match status" value="1"/>
</dbReference>
<dbReference type="RefSeq" id="WP_109016394.1">
    <property type="nucleotide sequence ID" value="NZ_BDOQ01000017.1"/>
</dbReference>
<dbReference type="SMART" id="SM00267">
    <property type="entry name" value="GGDEF"/>
    <property type="match status" value="1"/>
</dbReference>
<dbReference type="GO" id="GO:0007165">
    <property type="term" value="P:signal transduction"/>
    <property type="evidence" value="ECO:0007669"/>
    <property type="project" value="InterPro"/>
</dbReference>
<feature type="domain" description="GGDEF" evidence="5">
    <location>
        <begin position="285"/>
        <end position="418"/>
    </location>
</feature>
<feature type="domain" description="HAMP" evidence="4">
    <location>
        <begin position="182"/>
        <end position="235"/>
    </location>
</feature>
<dbReference type="GO" id="GO:0071732">
    <property type="term" value="P:cellular response to nitric oxide"/>
    <property type="evidence" value="ECO:0007669"/>
    <property type="project" value="UniProtKB-ARBA"/>
</dbReference>
<dbReference type="InterPro" id="IPR003660">
    <property type="entry name" value="HAMP_dom"/>
</dbReference>
<evidence type="ECO:0000256" key="1">
    <source>
        <dbReference type="ARBA" id="ARBA00051114"/>
    </source>
</evidence>
<dbReference type="EMBL" id="BDOQ01000017">
    <property type="protein sequence ID" value="GBG15233.1"/>
    <property type="molecule type" value="Genomic_DNA"/>
</dbReference>
<proteinExistence type="predicted"/>
<dbReference type="InterPro" id="IPR043128">
    <property type="entry name" value="Rev_trsase/Diguanyl_cyclase"/>
</dbReference>
<dbReference type="PROSITE" id="PS50887">
    <property type="entry name" value="GGDEF"/>
    <property type="match status" value="1"/>
</dbReference>
<sequence length="691" mass="77785">MLARFFSRTQIKTKLASFQLFAISSALFVVLAVMLNYEYFSVRQELKQKVEVEASIIQENSVAALAFVDAKSAKEVLATLEVAPGVTQAALLLPNGKVFAQYRRSMDTELHYDPEGSGAHFGLNTLTLYRDIKLNGKPIGKLFIEAGLSRFHESMKLYTMVFILAALGALGFSLLVLGKLNRTISEPLTNLARLTRHVSLWQDYSLRADIESNDEIGELARGFNAMLEQIQRRDNELGTELNQRKQAEQRLNQLAYYDNVTHLPNRHYFKERLELVISSVQRFGEVCGLMFIDLDDFKIVNDTLGHHIGDELLKEVAHRFNHALRTGDIVCRIGGDEFAVILENIQNSDQAERVADKIIKTLAKPIHVEGKDIFISASIGIGMCPDHASDIPNLLRNADTAMYRAKEHGKNCYRLYLPEMEGKAIKRFTLENSLRRAIDQDELVLHYQPQIDIVSNRIVGFEALLRWQHPEMGMIPPSEFIPVAEESGLIITIGEWVLRTACLQAREWQTLAPELTMSVNLSARQLRQADIVERVLHIIEQTGMPPHLLDIELTESMLMDNMEETIRKTEHLRSTGIRISIDDFGTGYSSMSYLKRFPITSLKIDRSFIQDIPTDADDMAITQAIIALGKSLQINLIAEGVETQEQLEFLRDNFCAQAQGFLLSKPLPPEAAADYLCANLGIAVPSQAELA</sequence>
<accession>A0A2R5FEV6</accession>
<dbReference type="Pfam" id="PF17152">
    <property type="entry name" value="CHASE8"/>
    <property type="match status" value="1"/>
</dbReference>
<keyword evidence="2" id="KW-1133">Transmembrane helix</keyword>
<dbReference type="SMART" id="SM00052">
    <property type="entry name" value="EAL"/>
    <property type="match status" value="1"/>
</dbReference>
<dbReference type="InterPro" id="IPR001633">
    <property type="entry name" value="EAL_dom"/>
</dbReference>
<dbReference type="InterPro" id="IPR033417">
    <property type="entry name" value="CHASE8"/>
</dbReference>
<dbReference type="Pfam" id="PF00672">
    <property type="entry name" value="HAMP"/>
    <property type="match status" value="1"/>
</dbReference>
<keyword evidence="2" id="KW-0812">Transmembrane</keyword>
<keyword evidence="7" id="KW-1185">Reference proteome</keyword>
<dbReference type="SUPFAM" id="SSF141868">
    <property type="entry name" value="EAL domain-like"/>
    <property type="match status" value="1"/>
</dbReference>
<evidence type="ECO:0000259" key="3">
    <source>
        <dbReference type="PROSITE" id="PS50883"/>
    </source>
</evidence>
<comment type="caution">
    <text evidence="6">The sequence shown here is derived from an EMBL/GenBank/DDBJ whole genome shotgun (WGS) entry which is preliminary data.</text>
</comment>
<evidence type="ECO:0000313" key="7">
    <source>
        <dbReference type="Proteomes" id="UP000245081"/>
    </source>
</evidence>
<dbReference type="PROSITE" id="PS50883">
    <property type="entry name" value="EAL"/>
    <property type="match status" value="1"/>
</dbReference>
<dbReference type="NCBIfam" id="TIGR00254">
    <property type="entry name" value="GGDEF"/>
    <property type="match status" value="1"/>
</dbReference>
<feature type="domain" description="EAL" evidence="3">
    <location>
        <begin position="427"/>
        <end position="680"/>
    </location>
</feature>
<dbReference type="CDD" id="cd01949">
    <property type="entry name" value="GGDEF"/>
    <property type="match status" value="1"/>
</dbReference>
<dbReference type="InterPro" id="IPR000160">
    <property type="entry name" value="GGDEF_dom"/>
</dbReference>
<dbReference type="SUPFAM" id="SSF55073">
    <property type="entry name" value="Nucleotide cyclase"/>
    <property type="match status" value="1"/>
</dbReference>
<dbReference type="SUPFAM" id="SSF158472">
    <property type="entry name" value="HAMP domain-like"/>
    <property type="match status" value="1"/>
</dbReference>
<dbReference type="Proteomes" id="UP000245081">
    <property type="component" value="Unassembled WGS sequence"/>
</dbReference>
<dbReference type="CDD" id="cd06225">
    <property type="entry name" value="HAMP"/>
    <property type="match status" value="1"/>
</dbReference>
<dbReference type="FunFam" id="3.30.70.270:FF:000001">
    <property type="entry name" value="Diguanylate cyclase domain protein"/>
    <property type="match status" value="1"/>
</dbReference>
<dbReference type="CDD" id="cd01948">
    <property type="entry name" value="EAL"/>
    <property type="match status" value="1"/>
</dbReference>
<evidence type="ECO:0008006" key="8">
    <source>
        <dbReference type="Google" id="ProtNLM"/>
    </source>
</evidence>
<evidence type="ECO:0000256" key="2">
    <source>
        <dbReference type="SAM" id="Phobius"/>
    </source>
</evidence>
<keyword evidence="2" id="KW-0472">Membrane</keyword>
<dbReference type="PROSITE" id="PS50885">
    <property type="entry name" value="HAMP"/>
    <property type="match status" value="1"/>
</dbReference>
<organism evidence="6 7">
    <name type="scientific">Novimethylophilus kurashikiensis</name>
    <dbReference type="NCBI Taxonomy" id="1825523"/>
    <lineage>
        <taxon>Bacteria</taxon>
        <taxon>Pseudomonadati</taxon>
        <taxon>Pseudomonadota</taxon>
        <taxon>Betaproteobacteria</taxon>
        <taxon>Nitrosomonadales</taxon>
        <taxon>Methylophilaceae</taxon>
        <taxon>Novimethylophilus</taxon>
    </lineage>
</organism>
<dbReference type="GO" id="GO:0071111">
    <property type="term" value="F:cyclic-guanylate-specific phosphodiesterase activity"/>
    <property type="evidence" value="ECO:0007669"/>
    <property type="project" value="UniProtKB-EC"/>
</dbReference>
<comment type="catalytic activity">
    <reaction evidence="1">
        <text>3',3'-c-di-GMP + H2O = 5'-phosphoguanylyl(3'-&gt;5')guanosine + H(+)</text>
        <dbReference type="Rhea" id="RHEA:24902"/>
        <dbReference type="ChEBI" id="CHEBI:15377"/>
        <dbReference type="ChEBI" id="CHEBI:15378"/>
        <dbReference type="ChEBI" id="CHEBI:58754"/>
        <dbReference type="ChEBI" id="CHEBI:58805"/>
        <dbReference type="EC" id="3.1.4.52"/>
    </reaction>
    <physiologicalReaction direction="left-to-right" evidence="1">
        <dbReference type="Rhea" id="RHEA:24903"/>
    </physiologicalReaction>
</comment>
<gene>
    <name evidence="6" type="ORF">NMK_2836</name>
</gene>
<evidence type="ECO:0000313" key="6">
    <source>
        <dbReference type="EMBL" id="GBG15233.1"/>
    </source>
</evidence>